<dbReference type="InterPro" id="IPR015991">
    <property type="entry name" value="TatD/YcfH-like"/>
</dbReference>
<evidence type="ECO:0000313" key="4">
    <source>
        <dbReference type="Proteomes" id="UP001524473"/>
    </source>
</evidence>
<dbReference type="InterPro" id="IPR032466">
    <property type="entry name" value="Metal_Hydrolase"/>
</dbReference>
<comment type="caution">
    <text evidence="3">The sequence shown here is derived from an EMBL/GenBank/DDBJ whole genome shotgun (WGS) entry which is preliminary data.</text>
</comment>
<dbReference type="InterPro" id="IPR018228">
    <property type="entry name" value="DNase_TatD-rel_CS"/>
</dbReference>
<dbReference type="CDD" id="cd01310">
    <property type="entry name" value="TatD_DNAse"/>
    <property type="match status" value="1"/>
</dbReference>
<organism evidence="3 4">
    <name type="scientific">Neglectibacter timonensis</name>
    <dbReference type="NCBI Taxonomy" id="1776382"/>
    <lineage>
        <taxon>Bacteria</taxon>
        <taxon>Bacillati</taxon>
        <taxon>Bacillota</taxon>
        <taxon>Clostridia</taxon>
        <taxon>Eubacteriales</taxon>
        <taxon>Oscillospiraceae</taxon>
        <taxon>Neglectibacter</taxon>
    </lineage>
</organism>
<dbReference type="SUPFAM" id="SSF51556">
    <property type="entry name" value="Metallo-dependent hydrolases"/>
    <property type="match status" value="1"/>
</dbReference>
<evidence type="ECO:0000313" key="3">
    <source>
        <dbReference type="EMBL" id="MCQ4841119.1"/>
    </source>
</evidence>
<evidence type="ECO:0000256" key="2">
    <source>
        <dbReference type="ARBA" id="ARBA00022801"/>
    </source>
</evidence>
<proteinExistence type="predicted"/>
<dbReference type="Proteomes" id="UP001524473">
    <property type="component" value="Unassembled WGS sequence"/>
</dbReference>
<keyword evidence="4" id="KW-1185">Reference proteome</keyword>
<dbReference type="InterPro" id="IPR001130">
    <property type="entry name" value="TatD-like"/>
</dbReference>
<protein>
    <submittedName>
        <fullName evidence="3">TatD family hydrolase</fullName>
    </submittedName>
</protein>
<keyword evidence="2 3" id="KW-0378">Hydrolase</keyword>
<dbReference type="GO" id="GO:0016787">
    <property type="term" value="F:hydrolase activity"/>
    <property type="evidence" value="ECO:0007669"/>
    <property type="project" value="UniProtKB-KW"/>
</dbReference>
<evidence type="ECO:0000256" key="1">
    <source>
        <dbReference type="ARBA" id="ARBA00022723"/>
    </source>
</evidence>
<dbReference type="EMBL" id="JANFZH010000038">
    <property type="protein sequence ID" value="MCQ4841119.1"/>
    <property type="molecule type" value="Genomic_DNA"/>
</dbReference>
<accession>A0ABT1S2F7</accession>
<keyword evidence="1" id="KW-0479">Metal-binding</keyword>
<gene>
    <name evidence="3" type="ORF">NE695_14485</name>
</gene>
<reference evidence="3 4" key="1">
    <citation type="submission" date="2022-06" db="EMBL/GenBank/DDBJ databases">
        <title>Isolation of gut microbiota from human fecal samples.</title>
        <authorList>
            <person name="Pamer E.G."/>
            <person name="Barat B."/>
            <person name="Waligurski E."/>
            <person name="Medina S."/>
            <person name="Paddock L."/>
            <person name="Mostad J."/>
        </authorList>
    </citation>
    <scope>NUCLEOTIDE SEQUENCE [LARGE SCALE GENOMIC DNA]</scope>
    <source>
        <strain evidence="3 4">DFI.9.73</strain>
    </source>
</reference>
<dbReference type="Pfam" id="PF01026">
    <property type="entry name" value="TatD_DNase"/>
    <property type="match status" value="1"/>
</dbReference>
<dbReference type="PIRSF" id="PIRSF005902">
    <property type="entry name" value="DNase_TatD"/>
    <property type="match status" value="1"/>
</dbReference>
<dbReference type="NCBIfam" id="TIGR00010">
    <property type="entry name" value="YchF/TatD family DNA exonuclease"/>
    <property type="match status" value="1"/>
</dbReference>
<dbReference type="PANTHER" id="PTHR46124:SF2">
    <property type="entry name" value="D-AMINOACYL-TRNA DEACYLASE"/>
    <property type="match status" value="1"/>
</dbReference>
<dbReference type="PROSITE" id="PS01091">
    <property type="entry name" value="TATD_3"/>
    <property type="match status" value="1"/>
</dbReference>
<sequence length="279" mass="30934">MLTALSNCGQPENLAGAASSGNEKYGIFDSHAHYDDAQFDADREELLGRVLPEKGVCGILNMGADLKGCKDTVALTERYEYLYGAVGIHPECARELPDNWLNLLREWLKCEKIVAVGEIGLDYHWLEECPKERQKKVFSAQLELAEELSLPVIIHDREAHADTLEFLQRYRPSGVVHCFSGSVETAREILKLGMYIGLGGAVTFKNARHSVEAAREIPLERLLLETDAPYMAPVPFRGKRNDSSLIAYVAEKIGEIRGIPAEAVLHAAAENTRRLFGIA</sequence>
<dbReference type="PANTHER" id="PTHR46124">
    <property type="entry name" value="D-AMINOACYL-TRNA DEACYLASE"/>
    <property type="match status" value="1"/>
</dbReference>
<name>A0ABT1S2F7_9FIRM</name>
<dbReference type="Gene3D" id="3.20.20.140">
    <property type="entry name" value="Metal-dependent hydrolases"/>
    <property type="match status" value="1"/>
</dbReference>